<dbReference type="InterPro" id="IPR036471">
    <property type="entry name" value="Colicin_D_sf"/>
</dbReference>
<accession>A0A0F4QH66</accession>
<dbReference type="GO" id="GO:0030153">
    <property type="term" value="P:bacteriocin immunity"/>
    <property type="evidence" value="ECO:0007669"/>
    <property type="project" value="InterPro"/>
</dbReference>
<dbReference type="OrthoDB" id="7068706at2"/>
<dbReference type="PATRIC" id="fig|43658.5.peg.3897"/>
<sequence length="89" mass="10186">MSSIEWLEPYILLVTQFVVGEVTAGQFEASYMDMFKNESREIPDDIYDVLNDLFSDVDAYCGDPDLRGDEDLDELTLLSRAKEALRKLT</sequence>
<dbReference type="GO" id="GO:0015643">
    <property type="term" value="F:toxic substance binding"/>
    <property type="evidence" value="ECO:0007669"/>
    <property type="project" value="InterPro"/>
</dbReference>
<evidence type="ECO:0000259" key="1">
    <source>
        <dbReference type="Pfam" id="PF09204"/>
    </source>
</evidence>
<feature type="domain" description="Colicin D immunity protein" evidence="1">
    <location>
        <begin position="10"/>
        <end position="88"/>
    </location>
</feature>
<evidence type="ECO:0000313" key="2">
    <source>
        <dbReference type="EMBL" id="KJZ06669.1"/>
    </source>
</evidence>
<proteinExistence type="predicted"/>
<dbReference type="Gene3D" id="1.20.120.650">
    <property type="entry name" value="Colicin D"/>
    <property type="match status" value="1"/>
</dbReference>
<dbReference type="Proteomes" id="UP000033452">
    <property type="component" value="Unassembled WGS sequence"/>
</dbReference>
<reference evidence="2 3" key="1">
    <citation type="journal article" date="2015" name="BMC Genomics">
        <title>Genome mining reveals unlocked bioactive potential of marine Gram-negative bacteria.</title>
        <authorList>
            <person name="Machado H."/>
            <person name="Sonnenschein E.C."/>
            <person name="Melchiorsen J."/>
            <person name="Gram L."/>
        </authorList>
    </citation>
    <scope>NUCLEOTIDE SEQUENCE [LARGE SCALE GENOMIC DNA]</scope>
    <source>
        <strain evidence="2 3">S2471</strain>
    </source>
</reference>
<gene>
    <name evidence="2" type="ORF">TW77_18425</name>
</gene>
<keyword evidence="3" id="KW-1185">Reference proteome</keyword>
<dbReference type="InterPro" id="IPR015287">
    <property type="entry name" value="Colicin_D_immunity_dom"/>
</dbReference>
<dbReference type="RefSeq" id="WP_046006447.1">
    <property type="nucleotide sequence ID" value="NZ_JXYA01000046.1"/>
</dbReference>
<organism evidence="2 3">
    <name type="scientific">Pseudoalteromonas rubra</name>
    <dbReference type="NCBI Taxonomy" id="43658"/>
    <lineage>
        <taxon>Bacteria</taxon>
        <taxon>Pseudomonadati</taxon>
        <taxon>Pseudomonadota</taxon>
        <taxon>Gammaproteobacteria</taxon>
        <taxon>Alteromonadales</taxon>
        <taxon>Pseudoalteromonadaceae</taxon>
        <taxon>Pseudoalteromonas</taxon>
    </lineage>
</organism>
<dbReference type="AlphaFoldDB" id="A0A0F4QH66"/>
<dbReference type="EMBL" id="JXYA01000046">
    <property type="protein sequence ID" value="KJZ06669.1"/>
    <property type="molecule type" value="Genomic_DNA"/>
</dbReference>
<comment type="caution">
    <text evidence="2">The sequence shown here is derived from an EMBL/GenBank/DDBJ whole genome shotgun (WGS) entry which is preliminary data.</text>
</comment>
<protein>
    <recommendedName>
        <fullName evidence="1">Colicin D immunity protein domain-containing protein</fullName>
    </recommendedName>
</protein>
<name>A0A0F4QH66_9GAMM</name>
<dbReference type="Pfam" id="PF09204">
    <property type="entry name" value="Colicin_immun"/>
    <property type="match status" value="1"/>
</dbReference>
<evidence type="ECO:0000313" key="3">
    <source>
        <dbReference type="Proteomes" id="UP000033452"/>
    </source>
</evidence>